<dbReference type="GO" id="GO:0046872">
    <property type="term" value="F:metal ion binding"/>
    <property type="evidence" value="ECO:0007669"/>
    <property type="project" value="UniProtKB-KW"/>
</dbReference>
<keyword evidence="2 10" id="KW-0949">S-adenosyl-L-methionine</keyword>
<dbReference type="EMBL" id="CP000360">
    <property type="protein sequence ID" value="ABF43316.1"/>
    <property type="molecule type" value="Genomic_DNA"/>
</dbReference>
<dbReference type="InterPro" id="IPR006638">
    <property type="entry name" value="Elp3/MiaA/NifB-like_rSAM"/>
</dbReference>
<keyword evidence="4 10" id="KW-0547">Nucleotide-binding</keyword>
<comment type="subunit">
    <text evidence="10">Monomer and homodimer.</text>
</comment>
<dbReference type="Proteomes" id="UP000002432">
    <property type="component" value="Chromosome"/>
</dbReference>
<dbReference type="GO" id="GO:0005525">
    <property type="term" value="F:GTP binding"/>
    <property type="evidence" value="ECO:0007669"/>
    <property type="project" value="UniProtKB-UniRule"/>
</dbReference>
<dbReference type="HOGENOM" id="CLU_009273_0_1_0"/>
<dbReference type="SFLD" id="SFLDS00029">
    <property type="entry name" value="Radical_SAM"/>
    <property type="match status" value="1"/>
</dbReference>
<reference evidence="12 13" key="1">
    <citation type="journal article" date="2009" name="Appl. Environ. Microbiol.">
        <title>Three genomes from the phylum Acidobacteria provide insight into the lifestyles of these microorganisms in soils.</title>
        <authorList>
            <person name="Ward N.L."/>
            <person name="Challacombe J.F."/>
            <person name="Janssen P.H."/>
            <person name="Henrissat B."/>
            <person name="Coutinho P.M."/>
            <person name="Wu M."/>
            <person name="Xie G."/>
            <person name="Haft D.H."/>
            <person name="Sait M."/>
            <person name="Badger J."/>
            <person name="Barabote R.D."/>
            <person name="Bradley B."/>
            <person name="Brettin T.S."/>
            <person name="Brinkac L.M."/>
            <person name="Bruce D."/>
            <person name="Creasy T."/>
            <person name="Daugherty S.C."/>
            <person name="Davidsen T.M."/>
            <person name="DeBoy R.T."/>
            <person name="Detter J.C."/>
            <person name="Dodson R.J."/>
            <person name="Durkin A.S."/>
            <person name="Ganapathy A."/>
            <person name="Gwinn-Giglio M."/>
            <person name="Han C.S."/>
            <person name="Khouri H."/>
            <person name="Kiss H."/>
            <person name="Kothari S.P."/>
            <person name="Madupu R."/>
            <person name="Nelson K.E."/>
            <person name="Nelson W.C."/>
            <person name="Paulsen I."/>
            <person name="Penn K."/>
            <person name="Ren Q."/>
            <person name="Rosovitz M.J."/>
            <person name="Selengut J.D."/>
            <person name="Shrivastava S."/>
            <person name="Sullivan S.A."/>
            <person name="Tapia R."/>
            <person name="Thompson L.S."/>
            <person name="Watkins K.L."/>
            <person name="Yang Q."/>
            <person name="Yu C."/>
            <person name="Zafar N."/>
            <person name="Zhou L."/>
            <person name="Kuske C.R."/>
        </authorList>
    </citation>
    <scope>NUCLEOTIDE SEQUENCE [LARGE SCALE GENOMIC DNA]</scope>
    <source>
        <strain evidence="12 13">Ellin345</strain>
    </source>
</reference>
<feature type="binding site" evidence="10">
    <location>
        <position position="106"/>
    </location>
    <ligand>
        <name>GTP</name>
        <dbReference type="ChEBI" id="CHEBI:37565"/>
    </ligand>
</feature>
<keyword evidence="5 10" id="KW-0408">Iron</keyword>
<feature type="binding site" evidence="10">
    <location>
        <position position="130"/>
    </location>
    <ligand>
        <name>S-adenosyl-L-methionine</name>
        <dbReference type="ChEBI" id="CHEBI:59789"/>
    </ligand>
</feature>
<feature type="binding site" evidence="10">
    <location>
        <position position="75"/>
    </location>
    <ligand>
        <name>S-adenosyl-L-methionine</name>
        <dbReference type="ChEBI" id="CHEBI:59789"/>
    </ligand>
</feature>
<dbReference type="InterPro" id="IPR013785">
    <property type="entry name" value="Aldolase_TIM"/>
</dbReference>
<comment type="function">
    <text evidence="10">Catalyzes the cyclization of GTP to (8S)-3',8-cyclo-7,8-dihydroguanosine 5'-triphosphate.</text>
</comment>
<dbReference type="InterPro" id="IPR050105">
    <property type="entry name" value="MoCo_biosynth_MoaA/MoaC"/>
</dbReference>
<keyword evidence="6 10" id="KW-0411">Iron-sulfur</keyword>
<keyword evidence="13" id="KW-1185">Reference proteome</keyword>
<dbReference type="eggNOG" id="COG2896">
    <property type="taxonomic scope" value="Bacteria"/>
</dbReference>
<organism evidence="12 13">
    <name type="scientific">Koribacter versatilis (strain Ellin345)</name>
    <dbReference type="NCBI Taxonomy" id="204669"/>
    <lineage>
        <taxon>Bacteria</taxon>
        <taxon>Pseudomonadati</taxon>
        <taxon>Acidobacteriota</taxon>
        <taxon>Terriglobia</taxon>
        <taxon>Terriglobales</taxon>
        <taxon>Candidatus Korobacteraceae</taxon>
        <taxon>Candidatus Korobacter</taxon>
    </lineage>
</organism>
<evidence type="ECO:0000256" key="1">
    <source>
        <dbReference type="ARBA" id="ARBA00022485"/>
    </source>
</evidence>
<feature type="binding site" evidence="10">
    <location>
        <position position="38"/>
    </location>
    <ligand>
        <name>[4Fe-4S] cluster</name>
        <dbReference type="ChEBI" id="CHEBI:49883"/>
        <label>1</label>
        <note>4Fe-4S-S-AdoMet</note>
    </ligand>
</feature>
<dbReference type="SFLD" id="SFLDG01383">
    <property type="entry name" value="cyclic_pyranopterin_phosphate"/>
    <property type="match status" value="1"/>
</dbReference>
<gene>
    <name evidence="10" type="primary">moaA</name>
    <name evidence="12" type="ordered locus">Acid345_4316</name>
</gene>
<name>Q1III4_KORVE</name>
<dbReference type="GO" id="GO:1904047">
    <property type="term" value="F:S-adenosyl-L-methionine binding"/>
    <property type="evidence" value="ECO:0007669"/>
    <property type="project" value="UniProtKB-UniRule"/>
</dbReference>
<evidence type="ECO:0000256" key="6">
    <source>
        <dbReference type="ARBA" id="ARBA00023014"/>
    </source>
</evidence>
<feature type="binding site" evidence="10">
    <location>
        <begin position="270"/>
        <end position="272"/>
    </location>
    <ligand>
        <name>GTP</name>
        <dbReference type="ChEBI" id="CHEBI:37565"/>
    </ligand>
</feature>
<comment type="cofactor">
    <cofactor evidence="10">
        <name>[4Fe-4S] cluster</name>
        <dbReference type="ChEBI" id="CHEBI:49883"/>
    </cofactor>
    <text evidence="10">Binds 2 [4Fe-4S] clusters. Binds 1 [4Fe-4S] cluster coordinated with 3 cysteines and an exchangeable S-adenosyl-L-methionine and 1 [4Fe-4S] cluster coordinated with 3 cysteines and the GTP-derived substrate.</text>
</comment>
<keyword evidence="9 10" id="KW-0456">Lyase</keyword>
<evidence type="ECO:0000256" key="8">
    <source>
        <dbReference type="ARBA" id="ARBA00023150"/>
    </source>
</evidence>
<feature type="binding site" evidence="10">
    <location>
        <position position="24"/>
    </location>
    <ligand>
        <name>GTP</name>
        <dbReference type="ChEBI" id="CHEBI:37565"/>
    </ligand>
</feature>
<dbReference type="Pfam" id="PF04055">
    <property type="entry name" value="Radical_SAM"/>
    <property type="match status" value="1"/>
</dbReference>
<dbReference type="SFLD" id="SFLDG01386">
    <property type="entry name" value="main_SPASM_domain-containing"/>
    <property type="match status" value="1"/>
</dbReference>
<dbReference type="NCBIfam" id="TIGR02666">
    <property type="entry name" value="moaA"/>
    <property type="match status" value="1"/>
</dbReference>
<feature type="binding site" evidence="10">
    <location>
        <position position="282"/>
    </location>
    <ligand>
        <name>[4Fe-4S] cluster</name>
        <dbReference type="ChEBI" id="CHEBI:49883"/>
        <label>2</label>
        <note>4Fe-4S-substrate</note>
    </ligand>
</feature>
<feature type="binding site" evidence="10">
    <location>
        <position position="37"/>
    </location>
    <ligand>
        <name>S-adenosyl-L-methionine</name>
        <dbReference type="ChEBI" id="CHEBI:59789"/>
    </ligand>
</feature>
<evidence type="ECO:0000256" key="9">
    <source>
        <dbReference type="ARBA" id="ARBA00023239"/>
    </source>
</evidence>
<evidence type="ECO:0000313" key="12">
    <source>
        <dbReference type="EMBL" id="ABF43316.1"/>
    </source>
</evidence>
<feature type="binding site" evidence="10">
    <location>
        <position position="35"/>
    </location>
    <ligand>
        <name>[4Fe-4S] cluster</name>
        <dbReference type="ChEBI" id="CHEBI:49883"/>
        <label>1</label>
        <note>4Fe-4S-S-AdoMet</note>
    </ligand>
</feature>
<sequence length="338" mass="37893">MLPRCVLRGMTLTDKFGRTINDLRLSITDRCNYRCVYCRSGNNGPSFAELRFQDYVRIARVFVSLGITKIRLTGGEPLLRRDLLELVRELRALKTLDGEPLDIAITTNGHLLADLAQPLKEAGLNRVTVSMDAVDPELFAKITRVPNGFEKVVQGVRAAKAAGLTPVKVNCVLLRGFNEEQIVPFGVFAREEGVVVRFIEFMPLDEDRHWSPEIVVPLNEVVARLNTYMPLRHLDHGHSETARRYVFEDGRGEMGIIAPVSLPFCGACSRIRVTSDGKIRTCLFSVREHDLASLILEGASDEEIADRIRYAVENKEQRHHIGEADFMPASRTMVHIGG</sequence>
<keyword evidence="7 10" id="KW-0342">GTP-binding</keyword>
<dbReference type="InterPro" id="IPR010505">
    <property type="entry name" value="MoaA_twitch"/>
</dbReference>
<dbReference type="GO" id="GO:0051539">
    <property type="term" value="F:4 iron, 4 sulfur cluster binding"/>
    <property type="evidence" value="ECO:0007669"/>
    <property type="project" value="UniProtKB-UniRule"/>
</dbReference>
<dbReference type="HAMAP" id="MF_01225_B">
    <property type="entry name" value="MoaA_B"/>
    <property type="match status" value="1"/>
</dbReference>
<dbReference type="PROSITE" id="PS51918">
    <property type="entry name" value="RADICAL_SAM"/>
    <property type="match status" value="1"/>
</dbReference>
<evidence type="ECO:0000259" key="11">
    <source>
        <dbReference type="PROSITE" id="PS51918"/>
    </source>
</evidence>
<feature type="binding site" evidence="10">
    <location>
        <position position="268"/>
    </location>
    <ligand>
        <name>[4Fe-4S] cluster</name>
        <dbReference type="ChEBI" id="CHEBI:49883"/>
        <label>2</label>
        <note>4Fe-4S-substrate</note>
    </ligand>
</feature>
<dbReference type="OrthoDB" id="9763993at2"/>
<feature type="binding site" evidence="10">
    <location>
        <position position="71"/>
    </location>
    <ligand>
        <name>GTP</name>
        <dbReference type="ChEBI" id="CHEBI:37565"/>
    </ligand>
</feature>
<dbReference type="Pfam" id="PF06463">
    <property type="entry name" value="Mob_synth_C"/>
    <property type="match status" value="1"/>
</dbReference>
<dbReference type="SFLD" id="SFLDG01067">
    <property type="entry name" value="SPASM/twitch_domain_containing"/>
    <property type="match status" value="1"/>
</dbReference>
<dbReference type="STRING" id="204669.Acid345_4316"/>
<accession>Q1III4</accession>
<dbReference type="EnsemblBacteria" id="ABF43316">
    <property type="protein sequence ID" value="ABF43316"/>
    <property type="gene ID" value="Acid345_4316"/>
</dbReference>
<dbReference type="EC" id="4.1.99.22" evidence="10"/>
<dbReference type="PANTHER" id="PTHR22960">
    <property type="entry name" value="MOLYBDOPTERIN COFACTOR SYNTHESIS PROTEIN A"/>
    <property type="match status" value="1"/>
</dbReference>
<dbReference type="PANTHER" id="PTHR22960:SF0">
    <property type="entry name" value="MOLYBDENUM COFACTOR BIOSYNTHESIS PROTEIN 1"/>
    <property type="match status" value="1"/>
</dbReference>
<dbReference type="GO" id="GO:0061798">
    <property type="term" value="F:GTP 3',8'-cyclase activity"/>
    <property type="evidence" value="ECO:0007669"/>
    <property type="project" value="UniProtKB-UniRule"/>
</dbReference>
<comment type="similarity">
    <text evidence="10">Belongs to the radical SAM superfamily. MoaA family.</text>
</comment>
<evidence type="ECO:0000256" key="3">
    <source>
        <dbReference type="ARBA" id="ARBA00022723"/>
    </source>
</evidence>
<dbReference type="RefSeq" id="WP_011525113.1">
    <property type="nucleotide sequence ID" value="NC_008009.1"/>
</dbReference>
<evidence type="ECO:0000256" key="4">
    <source>
        <dbReference type="ARBA" id="ARBA00022741"/>
    </source>
</evidence>
<evidence type="ECO:0000256" key="10">
    <source>
        <dbReference type="HAMAP-Rule" id="MF_01225"/>
    </source>
</evidence>
<comment type="pathway">
    <text evidence="10">Cofactor biosynthesis; molybdopterin biosynthesis.</text>
</comment>
<feature type="domain" description="Radical SAM core" evidence="11">
    <location>
        <begin position="15"/>
        <end position="232"/>
    </location>
</feature>
<feature type="binding site" evidence="10">
    <location>
        <position position="31"/>
    </location>
    <ligand>
        <name>[4Fe-4S] cluster</name>
        <dbReference type="ChEBI" id="CHEBI:49883"/>
        <label>1</label>
        <note>4Fe-4S-S-AdoMet</note>
    </ligand>
</feature>
<comment type="catalytic activity">
    <reaction evidence="10">
        <text>GTP + AH2 + S-adenosyl-L-methionine = (8S)-3',8-cyclo-7,8-dihydroguanosine 5'-triphosphate + 5'-deoxyadenosine + L-methionine + A + H(+)</text>
        <dbReference type="Rhea" id="RHEA:49576"/>
        <dbReference type="ChEBI" id="CHEBI:13193"/>
        <dbReference type="ChEBI" id="CHEBI:15378"/>
        <dbReference type="ChEBI" id="CHEBI:17319"/>
        <dbReference type="ChEBI" id="CHEBI:17499"/>
        <dbReference type="ChEBI" id="CHEBI:37565"/>
        <dbReference type="ChEBI" id="CHEBI:57844"/>
        <dbReference type="ChEBI" id="CHEBI:59789"/>
        <dbReference type="ChEBI" id="CHEBI:131766"/>
        <dbReference type="EC" id="4.1.99.22"/>
    </reaction>
</comment>
<feature type="binding site" evidence="10">
    <location>
        <position position="265"/>
    </location>
    <ligand>
        <name>[4Fe-4S] cluster</name>
        <dbReference type="ChEBI" id="CHEBI:49883"/>
        <label>2</label>
        <note>4Fe-4S-substrate</note>
    </ligand>
</feature>
<dbReference type="GO" id="GO:0061799">
    <property type="term" value="F:cyclic pyranopterin monophosphate synthase activity"/>
    <property type="evidence" value="ECO:0007669"/>
    <property type="project" value="TreeGrafter"/>
</dbReference>
<dbReference type="SUPFAM" id="SSF102114">
    <property type="entry name" value="Radical SAM enzymes"/>
    <property type="match status" value="1"/>
</dbReference>
<dbReference type="SMART" id="SM00729">
    <property type="entry name" value="Elp3"/>
    <property type="match status" value="1"/>
</dbReference>
<feature type="binding site" evidence="10">
    <location>
        <position position="168"/>
    </location>
    <ligand>
        <name>GTP</name>
        <dbReference type="ChEBI" id="CHEBI:37565"/>
    </ligand>
</feature>
<dbReference type="NCBIfam" id="NF001199">
    <property type="entry name" value="PRK00164.2-1"/>
    <property type="match status" value="1"/>
</dbReference>
<dbReference type="Gene3D" id="3.20.20.70">
    <property type="entry name" value="Aldolase class I"/>
    <property type="match status" value="1"/>
</dbReference>
<evidence type="ECO:0000256" key="7">
    <source>
        <dbReference type="ARBA" id="ARBA00023134"/>
    </source>
</evidence>
<feature type="binding site" evidence="10">
    <location>
        <position position="202"/>
    </location>
    <ligand>
        <name>S-adenosyl-L-methionine</name>
        <dbReference type="ChEBI" id="CHEBI:59789"/>
    </ligand>
</feature>
<dbReference type="KEGG" id="aba:Acid345_4316"/>
<dbReference type="InterPro" id="IPR007197">
    <property type="entry name" value="rSAM"/>
</dbReference>
<evidence type="ECO:0000313" key="13">
    <source>
        <dbReference type="Proteomes" id="UP000002432"/>
    </source>
</evidence>
<dbReference type="CDD" id="cd21117">
    <property type="entry name" value="Twitch_MoaA"/>
    <property type="match status" value="1"/>
</dbReference>
<dbReference type="CDD" id="cd01335">
    <property type="entry name" value="Radical_SAM"/>
    <property type="match status" value="1"/>
</dbReference>
<dbReference type="InterPro" id="IPR013483">
    <property type="entry name" value="MoaA"/>
</dbReference>
<keyword evidence="1 10" id="KW-0004">4Fe-4S</keyword>
<dbReference type="InterPro" id="IPR058240">
    <property type="entry name" value="rSAM_sf"/>
</dbReference>
<proteinExistence type="inferred from homology"/>
<dbReference type="UniPathway" id="UPA00344"/>
<dbReference type="GO" id="GO:0006777">
    <property type="term" value="P:Mo-molybdopterin cofactor biosynthetic process"/>
    <property type="evidence" value="ECO:0007669"/>
    <property type="project" value="UniProtKB-UniRule"/>
</dbReference>
<keyword evidence="8 10" id="KW-0501">Molybdenum cofactor biosynthesis</keyword>
<evidence type="ECO:0000256" key="5">
    <source>
        <dbReference type="ARBA" id="ARBA00023004"/>
    </source>
</evidence>
<protein>
    <recommendedName>
        <fullName evidence="10">GTP 3',8-cyclase</fullName>
        <ecNumber evidence="10">4.1.99.22</ecNumber>
    </recommendedName>
    <alternativeName>
        <fullName evidence="10">Molybdenum cofactor biosynthesis protein A</fullName>
    </alternativeName>
</protein>
<dbReference type="InterPro" id="IPR040064">
    <property type="entry name" value="MoaA-like"/>
</dbReference>
<keyword evidence="3 10" id="KW-0479">Metal-binding</keyword>
<evidence type="ECO:0000256" key="2">
    <source>
        <dbReference type="ARBA" id="ARBA00022691"/>
    </source>
</evidence>
<dbReference type="AlphaFoldDB" id="Q1III4"/>